<dbReference type="HOGENOM" id="CLU_1315355_0_0_1"/>
<keyword evidence="2" id="KW-1133">Transmembrane helix</keyword>
<dbReference type="AlphaFoldDB" id="A0A0D0TAS4"/>
<evidence type="ECO:0000256" key="1">
    <source>
        <dbReference type="SAM" id="MobiDB-lite"/>
    </source>
</evidence>
<dbReference type="OrthoDB" id="10583112at2759"/>
<evidence type="ECO:0000313" key="4">
    <source>
        <dbReference type="Proteomes" id="UP000053392"/>
    </source>
</evidence>
<keyword evidence="2" id="KW-0812">Transmembrane</keyword>
<feature type="compositionally biased region" description="Polar residues" evidence="1">
    <location>
        <begin position="185"/>
        <end position="209"/>
    </location>
</feature>
<dbReference type="EMBL" id="KN847897">
    <property type="protein sequence ID" value="KIR43112.1"/>
    <property type="molecule type" value="Genomic_DNA"/>
</dbReference>
<evidence type="ECO:0000256" key="2">
    <source>
        <dbReference type="SAM" id="Phobius"/>
    </source>
</evidence>
<feature type="compositionally biased region" description="Basic and acidic residues" evidence="1">
    <location>
        <begin position="25"/>
        <end position="57"/>
    </location>
</feature>
<accession>A0A0D0TAS4</accession>
<sequence length="209" mass="23790">MCTRNLTQSPQEKETGQKISGQKALKTELNEREECQEVQERRRLERKGQSLQADKKPPGGPPFDVKERKVTLITSEGSKAESVVKLKRRVEGYDRAVEHYAKNFPSRQPPQLARSVQEVLTKKPDDPFSMHLLLFVILSVFYEVFLYQFLIQYATPQSAQSSSSKRRRSSAQASQTQTGASANSGLQHTATPPNAQRRTPWYQTETELH</sequence>
<feature type="compositionally biased region" description="Low complexity" evidence="1">
    <location>
        <begin position="170"/>
        <end position="184"/>
    </location>
</feature>
<evidence type="ECO:0000313" key="3">
    <source>
        <dbReference type="EMBL" id="KIR43112.1"/>
    </source>
</evidence>
<keyword evidence="2" id="KW-0472">Membrane</keyword>
<protein>
    <submittedName>
        <fullName evidence="3">Unplaced genomic scaffold supercont1.2, whole genome shotgun sequence</fullName>
    </submittedName>
</protein>
<feature type="compositionally biased region" description="Polar residues" evidence="1">
    <location>
        <begin position="1"/>
        <end position="10"/>
    </location>
</feature>
<proteinExistence type="predicted"/>
<keyword evidence="4" id="KW-1185">Reference proteome</keyword>
<feature type="region of interest" description="Disordered" evidence="1">
    <location>
        <begin position="158"/>
        <end position="209"/>
    </location>
</feature>
<dbReference type="Proteomes" id="UP000053392">
    <property type="component" value="Unassembled WGS sequence"/>
</dbReference>
<name>A0A0D0TAS4_9TREE</name>
<reference evidence="3 4" key="1">
    <citation type="submission" date="2015-01" db="EMBL/GenBank/DDBJ databases">
        <title>The Genome Sequence of Cryptococcus gattii Ram5.</title>
        <authorList>
            <consortium name="The Broad Institute Genomics Platform"/>
            <person name="Cuomo C."/>
            <person name="Litvintseva A."/>
            <person name="Chen Y."/>
            <person name="Heitman J."/>
            <person name="Sun S."/>
            <person name="Springer D."/>
            <person name="Dromer F."/>
            <person name="Young S."/>
            <person name="Zeng Q."/>
            <person name="Gargeya S."/>
            <person name="Abouelleil A."/>
            <person name="Alvarado L."/>
            <person name="Chapman S.B."/>
            <person name="Gainer-Dewar J."/>
            <person name="Goldberg J."/>
            <person name="Griggs A."/>
            <person name="Gujja S."/>
            <person name="Hansen M."/>
            <person name="Howarth C."/>
            <person name="Imamovic A."/>
            <person name="Larimer J."/>
            <person name="Murphy C."/>
            <person name="Naylor J."/>
            <person name="Pearson M."/>
            <person name="Priest M."/>
            <person name="Roberts A."/>
            <person name="Saif S."/>
            <person name="Shea T."/>
            <person name="Sykes S."/>
            <person name="Wortman J."/>
            <person name="Nusbaum C."/>
            <person name="Birren B."/>
        </authorList>
    </citation>
    <scope>NUCLEOTIDE SEQUENCE [LARGE SCALE GENOMIC DNA]</scope>
    <source>
        <strain evidence="3 4">Ram5</strain>
    </source>
</reference>
<feature type="transmembrane region" description="Helical" evidence="2">
    <location>
        <begin position="132"/>
        <end position="151"/>
    </location>
</feature>
<feature type="region of interest" description="Disordered" evidence="1">
    <location>
        <begin position="1"/>
        <end position="68"/>
    </location>
</feature>
<organism evidence="3 4">
    <name type="scientific">Cryptococcus deuterogattii Ram5</name>
    <dbReference type="NCBI Taxonomy" id="1296110"/>
    <lineage>
        <taxon>Eukaryota</taxon>
        <taxon>Fungi</taxon>
        <taxon>Dikarya</taxon>
        <taxon>Basidiomycota</taxon>
        <taxon>Agaricomycotina</taxon>
        <taxon>Tremellomycetes</taxon>
        <taxon>Tremellales</taxon>
        <taxon>Cryptococcaceae</taxon>
        <taxon>Cryptococcus</taxon>
        <taxon>Cryptococcus gattii species complex</taxon>
    </lineage>
</organism>
<gene>
    <name evidence="3" type="ORF">I313_01321</name>
</gene>